<dbReference type="GO" id="GO:0003677">
    <property type="term" value="F:DNA binding"/>
    <property type="evidence" value="ECO:0007669"/>
    <property type="project" value="UniProtKB-UniRule"/>
</dbReference>
<keyword evidence="6" id="KW-1185">Reference proteome</keyword>
<dbReference type="CDD" id="cd00084">
    <property type="entry name" value="HMG-box_SF"/>
    <property type="match status" value="1"/>
</dbReference>
<keyword evidence="1 2" id="KW-0238">DNA-binding</keyword>
<protein>
    <recommendedName>
        <fullName evidence="4">HMG box domain-containing protein</fullName>
    </recommendedName>
</protein>
<feature type="domain" description="HMG box" evidence="4">
    <location>
        <begin position="13"/>
        <end position="81"/>
    </location>
</feature>
<dbReference type="PANTHER" id="PTHR48112:SF22">
    <property type="entry name" value="MITOCHONDRIAL TRANSCRIPTION FACTOR A, ISOFORM B"/>
    <property type="match status" value="1"/>
</dbReference>
<dbReference type="AlphaFoldDB" id="A0A9K3CMQ6"/>
<dbReference type="PANTHER" id="PTHR48112">
    <property type="entry name" value="HIGH MOBILITY GROUP PROTEIN DSP1"/>
    <property type="match status" value="1"/>
</dbReference>
<dbReference type="Proteomes" id="UP000265618">
    <property type="component" value="Unassembled WGS sequence"/>
</dbReference>
<reference evidence="5 6" key="1">
    <citation type="journal article" date="2018" name="PLoS ONE">
        <title>The draft genome of Kipferlia bialata reveals reductive genome evolution in fornicate parasites.</title>
        <authorList>
            <person name="Tanifuji G."/>
            <person name="Takabayashi S."/>
            <person name="Kume K."/>
            <person name="Takagi M."/>
            <person name="Nakayama T."/>
            <person name="Kamikawa R."/>
            <person name="Inagaki Y."/>
            <person name="Hashimoto T."/>
        </authorList>
    </citation>
    <scope>NUCLEOTIDE SEQUENCE [LARGE SCALE GENOMIC DNA]</scope>
    <source>
        <strain evidence="5">NY0173</strain>
    </source>
</reference>
<keyword evidence="2" id="KW-0539">Nucleus</keyword>
<feature type="compositionally biased region" description="Basic and acidic residues" evidence="3">
    <location>
        <begin position="98"/>
        <end position="107"/>
    </location>
</feature>
<dbReference type="Gene3D" id="1.10.30.10">
    <property type="entry name" value="High mobility group box domain"/>
    <property type="match status" value="1"/>
</dbReference>
<feature type="DNA-binding region" description="HMG box" evidence="2">
    <location>
        <begin position="13"/>
        <end position="81"/>
    </location>
</feature>
<proteinExistence type="predicted"/>
<evidence type="ECO:0000256" key="3">
    <source>
        <dbReference type="SAM" id="MobiDB-lite"/>
    </source>
</evidence>
<dbReference type="GO" id="GO:0006357">
    <property type="term" value="P:regulation of transcription by RNA polymerase II"/>
    <property type="evidence" value="ECO:0007669"/>
    <property type="project" value="TreeGrafter"/>
</dbReference>
<evidence type="ECO:0000259" key="4">
    <source>
        <dbReference type="PROSITE" id="PS50118"/>
    </source>
</evidence>
<organism evidence="5 6">
    <name type="scientific">Kipferlia bialata</name>
    <dbReference type="NCBI Taxonomy" id="797122"/>
    <lineage>
        <taxon>Eukaryota</taxon>
        <taxon>Metamonada</taxon>
        <taxon>Carpediemonas-like organisms</taxon>
        <taxon>Kipferlia</taxon>
    </lineage>
</organism>
<dbReference type="EMBL" id="BDIP01000084">
    <property type="protein sequence ID" value="GIQ79968.1"/>
    <property type="molecule type" value="Genomic_DNA"/>
</dbReference>
<sequence length="107" mass="12594">MAKYSKPVHPERPKRPASAYILYMVATRPDVKAEFPDLPPTKIIKKVAERYRALDEAEMKKWVDQYKANKAQYVKDQAAFLKKYPEEDQVANRKRRAAEREAKRRGE</sequence>
<comment type="caution">
    <text evidence="5">The sequence shown here is derived from an EMBL/GenBank/DDBJ whole genome shotgun (WGS) entry which is preliminary data.</text>
</comment>
<evidence type="ECO:0000256" key="2">
    <source>
        <dbReference type="PROSITE-ProRule" id="PRU00267"/>
    </source>
</evidence>
<dbReference type="GO" id="GO:0005634">
    <property type="term" value="C:nucleus"/>
    <property type="evidence" value="ECO:0007669"/>
    <property type="project" value="UniProtKB-UniRule"/>
</dbReference>
<accession>A0A9K3CMQ6</accession>
<evidence type="ECO:0000256" key="1">
    <source>
        <dbReference type="ARBA" id="ARBA00023125"/>
    </source>
</evidence>
<feature type="region of interest" description="Disordered" evidence="3">
    <location>
        <begin position="87"/>
        <end position="107"/>
    </location>
</feature>
<dbReference type="SUPFAM" id="SSF47095">
    <property type="entry name" value="HMG-box"/>
    <property type="match status" value="1"/>
</dbReference>
<evidence type="ECO:0000313" key="5">
    <source>
        <dbReference type="EMBL" id="GIQ79968.1"/>
    </source>
</evidence>
<dbReference type="InterPro" id="IPR036910">
    <property type="entry name" value="HMG_box_dom_sf"/>
</dbReference>
<gene>
    <name evidence="5" type="ORF">KIPB_000684</name>
</gene>
<dbReference type="SMART" id="SM00398">
    <property type="entry name" value="HMG"/>
    <property type="match status" value="1"/>
</dbReference>
<dbReference type="PROSITE" id="PS50118">
    <property type="entry name" value="HMG_BOX_2"/>
    <property type="match status" value="1"/>
</dbReference>
<dbReference type="InterPro" id="IPR009071">
    <property type="entry name" value="HMG_box_dom"/>
</dbReference>
<name>A0A9K3CMQ6_9EUKA</name>
<dbReference type="InterPro" id="IPR050342">
    <property type="entry name" value="HMGB"/>
</dbReference>
<dbReference type="OrthoDB" id="498543at2759"/>
<dbReference type="Pfam" id="PF00505">
    <property type="entry name" value="HMG_box"/>
    <property type="match status" value="1"/>
</dbReference>
<evidence type="ECO:0000313" key="6">
    <source>
        <dbReference type="Proteomes" id="UP000265618"/>
    </source>
</evidence>